<gene>
    <name evidence="2" type="ORF">CHARACLAT_033571</name>
</gene>
<evidence type="ECO:0000256" key="1">
    <source>
        <dbReference type="SAM" id="MobiDB-lite"/>
    </source>
</evidence>
<accession>A0ABU7DWD1</accession>
<keyword evidence="3" id="KW-1185">Reference proteome</keyword>
<comment type="caution">
    <text evidence="2">The sequence shown here is derived from an EMBL/GenBank/DDBJ whole genome shotgun (WGS) entry which is preliminary data.</text>
</comment>
<evidence type="ECO:0000313" key="3">
    <source>
        <dbReference type="Proteomes" id="UP001352852"/>
    </source>
</evidence>
<organism evidence="2 3">
    <name type="scientific">Characodon lateralis</name>
    <dbReference type="NCBI Taxonomy" id="208331"/>
    <lineage>
        <taxon>Eukaryota</taxon>
        <taxon>Metazoa</taxon>
        <taxon>Chordata</taxon>
        <taxon>Craniata</taxon>
        <taxon>Vertebrata</taxon>
        <taxon>Euteleostomi</taxon>
        <taxon>Actinopterygii</taxon>
        <taxon>Neopterygii</taxon>
        <taxon>Teleostei</taxon>
        <taxon>Neoteleostei</taxon>
        <taxon>Acanthomorphata</taxon>
        <taxon>Ovalentaria</taxon>
        <taxon>Atherinomorphae</taxon>
        <taxon>Cyprinodontiformes</taxon>
        <taxon>Goodeidae</taxon>
        <taxon>Characodon</taxon>
    </lineage>
</organism>
<evidence type="ECO:0000313" key="2">
    <source>
        <dbReference type="EMBL" id="MED6279351.1"/>
    </source>
</evidence>
<name>A0ABU7DWD1_9TELE</name>
<proteinExistence type="predicted"/>
<reference evidence="2 3" key="1">
    <citation type="submission" date="2021-06" db="EMBL/GenBank/DDBJ databases">
        <authorList>
            <person name="Palmer J.M."/>
        </authorList>
    </citation>
    <scope>NUCLEOTIDE SEQUENCE [LARGE SCALE GENOMIC DNA]</scope>
    <source>
        <strain evidence="2 3">CL_MEX2019</strain>
        <tissue evidence="2">Muscle</tissue>
    </source>
</reference>
<dbReference type="EMBL" id="JAHUTJ010040337">
    <property type="protein sequence ID" value="MED6279351.1"/>
    <property type="molecule type" value="Genomic_DNA"/>
</dbReference>
<sequence length="107" mass="12047">MRKRCRQQISSRHMQPAARAEGATEGRSPPPSIALCARARRRGKARAYARVSMVSVQQLDVLLFVCCEVNGGRSSWRRRSQGGEEVVRSGVSRCFLFLFLPPEEAKR</sequence>
<protein>
    <submittedName>
        <fullName evidence="2">Uncharacterized protein</fullName>
    </submittedName>
</protein>
<feature type="region of interest" description="Disordered" evidence="1">
    <location>
        <begin position="1"/>
        <end position="32"/>
    </location>
</feature>
<dbReference type="Proteomes" id="UP001352852">
    <property type="component" value="Unassembled WGS sequence"/>
</dbReference>